<keyword evidence="3" id="KW-1185">Reference proteome</keyword>
<feature type="signal peptide" evidence="1">
    <location>
        <begin position="1"/>
        <end position="20"/>
    </location>
</feature>
<organism evidence="2 3">
    <name type="scientific">Hymenobacter lapidarius</name>
    <dbReference type="NCBI Taxonomy" id="1908237"/>
    <lineage>
        <taxon>Bacteria</taxon>
        <taxon>Pseudomonadati</taxon>
        <taxon>Bacteroidota</taxon>
        <taxon>Cytophagia</taxon>
        <taxon>Cytophagales</taxon>
        <taxon>Hymenobacteraceae</taxon>
        <taxon>Hymenobacter</taxon>
    </lineage>
</organism>
<keyword evidence="1" id="KW-0732">Signal</keyword>
<accession>A0A1G1SY08</accession>
<dbReference type="Gene3D" id="1.25.40.10">
    <property type="entry name" value="Tetratricopeptide repeat domain"/>
    <property type="match status" value="1"/>
</dbReference>
<dbReference type="Pfam" id="PF11138">
    <property type="entry name" value="DUF2911"/>
    <property type="match status" value="1"/>
</dbReference>
<evidence type="ECO:0000313" key="2">
    <source>
        <dbReference type="EMBL" id="OGX83533.1"/>
    </source>
</evidence>
<gene>
    <name evidence="2" type="ORF">BEN47_17515</name>
</gene>
<dbReference type="EMBL" id="MDZB01000130">
    <property type="protein sequence ID" value="OGX83533.1"/>
    <property type="molecule type" value="Genomic_DNA"/>
</dbReference>
<protein>
    <submittedName>
        <fullName evidence="2">Uncharacterized protein</fullName>
    </submittedName>
</protein>
<dbReference type="RefSeq" id="WP_070729219.1">
    <property type="nucleotide sequence ID" value="NZ_MDZB01000130.1"/>
</dbReference>
<evidence type="ECO:0000256" key="1">
    <source>
        <dbReference type="SAM" id="SignalP"/>
    </source>
</evidence>
<reference evidence="2 3" key="1">
    <citation type="submission" date="2016-08" db="EMBL/GenBank/DDBJ databases">
        <title>Hymenobacter coccineus sp. nov., Hymenobacter lapidarius sp. nov. and Hymenobacter glacialis sp. nov., isolated from Antarctic soil.</title>
        <authorList>
            <person name="Sedlacek I."/>
            <person name="Kralova S."/>
            <person name="Kyrova K."/>
            <person name="Maslanova I."/>
            <person name="Stankova E."/>
            <person name="Vrbovska V."/>
            <person name="Nemec M."/>
            <person name="Bartak M."/>
            <person name="Svec P."/>
            <person name="Busse H.-J."/>
            <person name="Pantucek R."/>
        </authorList>
    </citation>
    <scope>NUCLEOTIDE SEQUENCE [LARGE SCALE GENOMIC DNA]</scope>
    <source>
        <strain evidence="2 3">CCM 8643</strain>
    </source>
</reference>
<dbReference type="InterPro" id="IPR021314">
    <property type="entry name" value="DUF2911"/>
</dbReference>
<name>A0A1G1SY08_9BACT</name>
<dbReference type="AlphaFoldDB" id="A0A1G1SY08"/>
<dbReference type="InterPro" id="IPR011990">
    <property type="entry name" value="TPR-like_helical_dom_sf"/>
</dbReference>
<dbReference type="Proteomes" id="UP000176294">
    <property type="component" value="Unassembled WGS sequence"/>
</dbReference>
<evidence type="ECO:0000313" key="3">
    <source>
        <dbReference type="Proteomes" id="UP000176294"/>
    </source>
</evidence>
<dbReference type="OrthoDB" id="195456at2"/>
<comment type="caution">
    <text evidence="2">The sequence shown here is derived from an EMBL/GenBank/DDBJ whole genome shotgun (WGS) entry which is preliminary data.</text>
</comment>
<dbReference type="SUPFAM" id="SSF48452">
    <property type="entry name" value="TPR-like"/>
    <property type="match status" value="1"/>
</dbReference>
<feature type="chain" id="PRO_5009578584" evidence="1">
    <location>
        <begin position="21"/>
        <end position="286"/>
    </location>
</feature>
<sequence>MKITAYLLFAGLLLTTGVQAQTKLSIPPLSPQAHLRQQFSTSYIDLSYSRPSLRGRVGFGNLVPNGTVWRTGANTITKVRFGEEVKIGGQAVPAGTYALLTIPGAKEWTLILNRDTAQWGAYEYKPALDVLRTTVKPGKLATPVETMMLNVENLRPASADIVLSWERTQVTLAILADPDRIVIGQIQEAMKGAEKPYMQAAQYYFNTGKDLNPAISWVEEYIKANPAKYFGYYRKAKLLQKQGRNQEAVAAANKSLELVQTDKNEVSKAEYMHLNQEILAAAVKKK</sequence>
<dbReference type="STRING" id="1908237.BEN47_17515"/>
<proteinExistence type="predicted"/>